<organism evidence="1 2">
    <name type="scientific">Pseudonocardia hispaniensis</name>
    <dbReference type="NCBI Taxonomy" id="904933"/>
    <lineage>
        <taxon>Bacteria</taxon>
        <taxon>Bacillati</taxon>
        <taxon>Actinomycetota</taxon>
        <taxon>Actinomycetes</taxon>
        <taxon>Pseudonocardiales</taxon>
        <taxon>Pseudonocardiaceae</taxon>
        <taxon>Pseudonocardia</taxon>
    </lineage>
</organism>
<protein>
    <submittedName>
        <fullName evidence="1">Uncharacterized protein</fullName>
    </submittedName>
</protein>
<gene>
    <name evidence="1" type="ORF">ACFQE5_01880</name>
</gene>
<evidence type="ECO:0000313" key="2">
    <source>
        <dbReference type="Proteomes" id="UP001596302"/>
    </source>
</evidence>
<dbReference type="Proteomes" id="UP001596302">
    <property type="component" value="Unassembled WGS sequence"/>
</dbReference>
<dbReference type="EMBL" id="JBHSQW010000002">
    <property type="protein sequence ID" value="MFC5992957.1"/>
    <property type="molecule type" value="Genomic_DNA"/>
</dbReference>
<comment type="caution">
    <text evidence="1">The sequence shown here is derived from an EMBL/GenBank/DDBJ whole genome shotgun (WGS) entry which is preliminary data.</text>
</comment>
<evidence type="ECO:0000313" key="1">
    <source>
        <dbReference type="EMBL" id="MFC5992957.1"/>
    </source>
</evidence>
<accession>A0ABW1IX61</accession>
<dbReference type="RefSeq" id="WP_379582041.1">
    <property type="nucleotide sequence ID" value="NZ_JBHSQW010000002.1"/>
</dbReference>
<reference evidence="2" key="1">
    <citation type="journal article" date="2019" name="Int. J. Syst. Evol. Microbiol.">
        <title>The Global Catalogue of Microorganisms (GCM) 10K type strain sequencing project: providing services to taxonomists for standard genome sequencing and annotation.</title>
        <authorList>
            <consortium name="The Broad Institute Genomics Platform"/>
            <consortium name="The Broad Institute Genome Sequencing Center for Infectious Disease"/>
            <person name="Wu L."/>
            <person name="Ma J."/>
        </authorList>
    </citation>
    <scope>NUCLEOTIDE SEQUENCE [LARGE SCALE GENOMIC DNA]</scope>
    <source>
        <strain evidence="2">CCM 8391</strain>
    </source>
</reference>
<name>A0ABW1IX61_9PSEU</name>
<proteinExistence type="predicted"/>
<keyword evidence="2" id="KW-1185">Reference proteome</keyword>
<sequence length="191" mass="20545">MARIARTTKDVEPQTERRLRELDRQARHPADRVARGAAAAAAQGIVGYRTRSGGHISSFPGGTRRLVLSANAPVTADRLYLVSARAGVWVSGPGYSGADLFLTHTTDGSEPTTSSPDLGGSWVTLREFSIPNQGVIDQLYVPTADHVLSVLLSVVGWDSARSYFVWSADVRRPQLWITDLGVALGPSGVDY</sequence>